<dbReference type="PRINTS" id="PR00719">
    <property type="entry name" value="LMWPTPASE"/>
</dbReference>
<keyword evidence="2" id="KW-0378">Hydrolase</keyword>
<evidence type="ECO:0000256" key="3">
    <source>
        <dbReference type="ARBA" id="ARBA00022912"/>
    </source>
</evidence>
<dbReference type="SUPFAM" id="SSF52788">
    <property type="entry name" value="Phosphotyrosine protein phosphatases I"/>
    <property type="match status" value="1"/>
</dbReference>
<evidence type="ECO:0000256" key="4">
    <source>
        <dbReference type="PIRSR" id="PIRSR617867-1"/>
    </source>
</evidence>
<dbReference type="PANTHER" id="PTHR11717:SF31">
    <property type="entry name" value="LOW MOLECULAR WEIGHT PROTEIN-TYROSINE-PHOSPHATASE ETP-RELATED"/>
    <property type="match status" value="1"/>
</dbReference>
<proteinExistence type="inferred from homology"/>
<comment type="similarity">
    <text evidence="1">Belongs to the low molecular weight phosphotyrosine protein phosphatase family.</text>
</comment>
<dbReference type="PANTHER" id="PTHR11717">
    <property type="entry name" value="LOW MOLECULAR WEIGHT PROTEIN TYROSINE PHOSPHATASE"/>
    <property type="match status" value="1"/>
</dbReference>
<dbReference type="Pfam" id="PF01451">
    <property type="entry name" value="LMWPc"/>
    <property type="match status" value="1"/>
</dbReference>
<evidence type="ECO:0000313" key="8">
    <source>
        <dbReference type="Proteomes" id="UP000245711"/>
    </source>
</evidence>
<evidence type="ECO:0000313" key="6">
    <source>
        <dbReference type="EMBL" id="AWK74176.1"/>
    </source>
</evidence>
<protein>
    <submittedName>
        <fullName evidence="6">Protein tyrosine phosphatase</fullName>
    </submittedName>
</protein>
<organism evidence="6 8">
    <name type="scientific">Rhodococcus oxybenzonivorans</name>
    <dbReference type="NCBI Taxonomy" id="1990687"/>
    <lineage>
        <taxon>Bacteria</taxon>
        <taxon>Bacillati</taxon>
        <taxon>Actinomycetota</taxon>
        <taxon>Actinomycetes</taxon>
        <taxon>Mycobacteriales</taxon>
        <taxon>Nocardiaceae</taxon>
        <taxon>Rhodococcus</taxon>
    </lineage>
</organism>
<dbReference type="GO" id="GO:0004725">
    <property type="term" value="F:protein tyrosine phosphatase activity"/>
    <property type="evidence" value="ECO:0007669"/>
    <property type="project" value="InterPro"/>
</dbReference>
<dbReference type="Gene3D" id="3.40.50.2300">
    <property type="match status" value="1"/>
</dbReference>
<dbReference type="KEGG" id="roz:CBI38_24100"/>
<dbReference type="InterPro" id="IPR023485">
    <property type="entry name" value="Ptyr_pPase"/>
</dbReference>
<keyword evidence="8" id="KW-1185">Reference proteome</keyword>
<feature type="active site" description="Nucleophile" evidence="4">
    <location>
        <position position="7"/>
    </location>
</feature>
<name>A0A2S2BZV4_9NOCA</name>
<dbReference type="Proteomes" id="UP000245711">
    <property type="component" value="Chromosome"/>
</dbReference>
<dbReference type="OrthoDB" id="9784339at2"/>
<accession>A0A2S2BZV4</accession>
<evidence type="ECO:0000259" key="5">
    <source>
        <dbReference type="SMART" id="SM00226"/>
    </source>
</evidence>
<dbReference type="EMBL" id="JAWLUP010000093">
    <property type="protein sequence ID" value="MDV7267564.1"/>
    <property type="molecule type" value="Genomic_DNA"/>
</dbReference>
<dbReference type="RefSeq" id="WP_109332878.1">
    <property type="nucleotide sequence ID" value="NZ_CP021354.1"/>
</dbReference>
<evidence type="ECO:0000256" key="2">
    <source>
        <dbReference type="ARBA" id="ARBA00022801"/>
    </source>
</evidence>
<gene>
    <name evidence="6" type="ORF">CBI38_24100</name>
    <name evidence="7" type="ORF">R4315_23860</name>
</gene>
<dbReference type="EMBL" id="CP021354">
    <property type="protein sequence ID" value="AWK74176.1"/>
    <property type="molecule type" value="Genomic_DNA"/>
</dbReference>
<dbReference type="SMART" id="SM00226">
    <property type="entry name" value="LMWPc"/>
    <property type="match status" value="1"/>
</dbReference>
<dbReference type="InterPro" id="IPR017867">
    <property type="entry name" value="Tyr_phospatase_low_mol_wt"/>
</dbReference>
<feature type="active site" description="Nucleophile" evidence="4">
    <location>
        <position position="13"/>
    </location>
</feature>
<dbReference type="InterPro" id="IPR050438">
    <property type="entry name" value="LMW_PTPase"/>
</dbReference>
<dbReference type="InterPro" id="IPR036196">
    <property type="entry name" value="Ptyr_pPase_sf"/>
</dbReference>
<sequence length="173" mass="18462">MHVLFVCTGNVCRSPTAERLTLAFAEELGLTDLTAESAGTRAMVGHPMEPTAAQVLEGLGGDPSGFTARRLTEDLAVDADLVLTMTERQREKVLAMAPEQLKKTFTLREAARLAVAADAKTVADLAAARPKHRSADGPEDISDPIGQDEETFLAVGSEIADLLGVLTRSVRNY</sequence>
<reference evidence="6 8" key="1">
    <citation type="submission" date="2017-05" db="EMBL/GenBank/DDBJ databases">
        <title>Isolation of Rhodococcus sp. S2-17 biodegrading of BP-3.</title>
        <authorList>
            <person name="Lee Y."/>
            <person name="Kim K.H."/>
            <person name="Chun B.H."/>
            <person name="Jung H.S."/>
            <person name="Jeon C.O."/>
        </authorList>
    </citation>
    <scope>NUCLEOTIDE SEQUENCE [LARGE SCALE GENOMIC DNA]</scope>
    <source>
        <strain evidence="6 8">S2-17</strain>
    </source>
</reference>
<evidence type="ECO:0000256" key="1">
    <source>
        <dbReference type="ARBA" id="ARBA00011063"/>
    </source>
</evidence>
<evidence type="ECO:0000313" key="7">
    <source>
        <dbReference type="EMBL" id="MDV7267564.1"/>
    </source>
</evidence>
<feature type="domain" description="Phosphotyrosine protein phosphatase I" evidence="5">
    <location>
        <begin position="1"/>
        <end position="169"/>
    </location>
</feature>
<reference evidence="7" key="2">
    <citation type="submission" date="2023-10" db="EMBL/GenBank/DDBJ databases">
        <title>Development of a sustainable strategy for remediation of hydrocarbon-contaminated territories based on the waste exchange concept.</title>
        <authorList>
            <person name="Krivoruchko A."/>
        </authorList>
    </citation>
    <scope>NUCLEOTIDE SEQUENCE</scope>
    <source>
        <strain evidence="7">IEGM 68</strain>
    </source>
</reference>
<dbReference type="Proteomes" id="UP001185863">
    <property type="component" value="Unassembled WGS sequence"/>
</dbReference>
<dbReference type="AlphaFoldDB" id="A0A2S2BZV4"/>
<keyword evidence="3" id="KW-0904">Protein phosphatase</keyword>